<organism evidence="11 12">
    <name type="scientific">Psychrobacillus psychrodurans</name>
    <dbReference type="NCBI Taxonomy" id="126157"/>
    <lineage>
        <taxon>Bacteria</taxon>
        <taxon>Bacillati</taxon>
        <taxon>Bacillota</taxon>
        <taxon>Bacilli</taxon>
        <taxon>Bacillales</taxon>
        <taxon>Bacillaceae</taxon>
        <taxon>Psychrobacillus</taxon>
    </lineage>
</organism>
<evidence type="ECO:0000259" key="10">
    <source>
        <dbReference type="PROSITE" id="PS51755"/>
    </source>
</evidence>
<dbReference type="SMART" id="SM00862">
    <property type="entry name" value="Trans_reg_C"/>
    <property type="match status" value="1"/>
</dbReference>
<name>A0A9X3RBS8_9BACI</name>
<dbReference type="SUPFAM" id="SSF52172">
    <property type="entry name" value="CheY-like"/>
    <property type="match status" value="1"/>
</dbReference>
<evidence type="ECO:0000259" key="9">
    <source>
        <dbReference type="PROSITE" id="PS50110"/>
    </source>
</evidence>
<dbReference type="Proteomes" id="UP001152172">
    <property type="component" value="Unassembled WGS sequence"/>
</dbReference>
<evidence type="ECO:0000256" key="3">
    <source>
        <dbReference type="ARBA" id="ARBA00023012"/>
    </source>
</evidence>
<dbReference type="AlphaFoldDB" id="A0A9X3RBS8"/>
<dbReference type="InterPro" id="IPR001789">
    <property type="entry name" value="Sig_transdc_resp-reg_receiver"/>
</dbReference>
<keyword evidence="12" id="KW-1185">Reference proteome</keyword>
<dbReference type="EMBL" id="JAMKBI010000011">
    <property type="protein sequence ID" value="MCZ8534603.1"/>
    <property type="molecule type" value="Genomic_DNA"/>
</dbReference>
<comment type="subcellular location">
    <subcellularLocation>
        <location evidence="1">Cytoplasm</location>
    </subcellularLocation>
</comment>
<reference evidence="11" key="1">
    <citation type="submission" date="2022-05" db="EMBL/GenBank/DDBJ databases">
        <authorList>
            <person name="Colautti A."/>
            <person name="Iacumin L."/>
        </authorList>
    </citation>
    <scope>NUCLEOTIDE SEQUENCE</scope>
    <source>
        <strain evidence="11">DSM 30747</strain>
    </source>
</reference>
<dbReference type="GO" id="GO:0005829">
    <property type="term" value="C:cytosol"/>
    <property type="evidence" value="ECO:0007669"/>
    <property type="project" value="TreeGrafter"/>
</dbReference>
<keyword evidence="4" id="KW-0805">Transcription regulation</keyword>
<dbReference type="Gene3D" id="6.10.250.690">
    <property type="match status" value="1"/>
</dbReference>
<dbReference type="FunFam" id="3.40.50.2300:FF:000001">
    <property type="entry name" value="DNA-binding response regulator PhoB"/>
    <property type="match status" value="1"/>
</dbReference>
<dbReference type="InterPro" id="IPR039420">
    <property type="entry name" value="WalR-like"/>
</dbReference>
<dbReference type="InterPro" id="IPR011006">
    <property type="entry name" value="CheY-like_superfamily"/>
</dbReference>
<dbReference type="PANTHER" id="PTHR48111">
    <property type="entry name" value="REGULATOR OF RPOS"/>
    <property type="match status" value="1"/>
</dbReference>
<keyword evidence="5 8" id="KW-0238">DNA-binding</keyword>
<dbReference type="PANTHER" id="PTHR48111:SF26">
    <property type="entry name" value="STAGE 0 SPORULATION PROTEIN A HOMOLOG"/>
    <property type="match status" value="1"/>
</dbReference>
<evidence type="ECO:0000256" key="8">
    <source>
        <dbReference type="PROSITE-ProRule" id="PRU01091"/>
    </source>
</evidence>
<evidence type="ECO:0000256" key="6">
    <source>
        <dbReference type="ARBA" id="ARBA00023163"/>
    </source>
</evidence>
<sequence>MLVEDDKEISELVASHLQQENFRVLTAFNGEEALVIFRNKEPDLILLDLMLPRLSGMEVLKEVRATSMIPILIISAKGNEMDKALGLGFGADDYISKPFSMIELTARVQAAIRRATQYTSGNNQTTSQTLNYLELTLDLNTFSAEVKGRHIQLTSKEFHILKLFMSNPSRVFTKEQIYHLIWEDDYYGNENVINVHIRRLREKVEENPSTPKYIQTIWGIGYKLGEK</sequence>
<evidence type="ECO:0000313" key="11">
    <source>
        <dbReference type="EMBL" id="MCZ8534603.1"/>
    </source>
</evidence>
<feature type="domain" description="OmpR/PhoB-type" evidence="10">
    <location>
        <begin position="127"/>
        <end position="226"/>
    </location>
</feature>
<dbReference type="PROSITE" id="PS50110">
    <property type="entry name" value="RESPONSE_REGULATORY"/>
    <property type="match status" value="1"/>
</dbReference>
<feature type="modified residue" description="4-aspartylphosphate" evidence="7">
    <location>
        <position position="48"/>
    </location>
</feature>
<feature type="domain" description="Response regulatory" evidence="9">
    <location>
        <begin position="1"/>
        <end position="112"/>
    </location>
</feature>
<evidence type="ECO:0000313" key="12">
    <source>
        <dbReference type="Proteomes" id="UP001152172"/>
    </source>
</evidence>
<dbReference type="InterPro" id="IPR036388">
    <property type="entry name" value="WH-like_DNA-bd_sf"/>
</dbReference>
<dbReference type="Gene3D" id="1.10.10.10">
    <property type="entry name" value="Winged helix-like DNA-binding domain superfamily/Winged helix DNA-binding domain"/>
    <property type="match status" value="1"/>
</dbReference>
<dbReference type="SUPFAM" id="SSF46894">
    <property type="entry name" value="C-terminal effector domain of the bipartite response regulators"/>
    <property type="match status" value="1"/>
</dbReference>
<evidence type="ECO:0000256" key="1">
    <source>
        <dbReference type="ARBA" id="ARBA00004496"/>
    </source>
</evidence>
<dbReference type="CDD" id="cd00383">
    <property type="entry name" value="trans_reg_C"/>
    <property type="match status" value="1"/>
</dbReference>
<feature type="DNA-binding region" description="OmpR/PhoB-type" evidence="8">
    <location>
        <begin position="127"/>
        <end position="226"/>
    </location>
</feature>
<gene>
    <name evidence="11" type="ORF">M9R61_14930</name>
</gene>
<dbReference type="InterPro" id="IPR016032">
    <property type="entry name" value="Sig_transdc_resp-reg_C-effctor"/>
</dbReference>
<dbReference type="GO" id="GO:0006355">
    <property type="term" value="P:regulation of DNA-templated transcription"/>
    <property type="evidence" value="ECO:0007669"/>
    <property type="project" value="InterPro"/>
</dbReference>
<dbReference type="Pfam" id="PF00486">
    <property type="entry name" value="Trans_reg_C"/>
    <property type="match status" value="1"/>
</dbReference>
<dbReference type="SMART" id="SM00448">
    <property type="entry name" value="REC"/>
    <property type="match status" value="1"/>
</dbReference>
<dbReference type="FunFam" id="1.10.10.10:FF:000018">
    <property type="entry name" value="DNA-binding response regulator ResD"/>
    <property type="match status" value="1"/>
</dbReference>
<evidence type="ECO:0000256" key="4">
    <source>
        <dbReference type="ARBA" id="ARBA00023015"/>
    </source>
</evidence>
<evidence type="ECO:0000256" key="2">
    <source>
        <dbReference type="ARBA" id="ARBA00022553"/>
    </source>
</evidence>
<proteinExistence type="predicted"/>
<dbReference type="GO" id="GO:0000156">
    <property type="term" value="F:phosphorelay response regulator activity"/>
    <property type="evidence" value="ECO:0007669"/>
    <property type="project" value="TreeGrafter"/>
</dbReference>
<dbReference type="PROSITE" id="PS51755">
    <property type="entry name" value="OMPR_PHOB"/>
    <property type="match status" value="1"/>
</dbReference>
<evidence type="ECO:0000256" key="5">
    <source>
        <dbReference type="ARBA" id="ARBA00023125"/>
    </source>
</evidence>
<keyword evidence="3" id="KW-0902">Two-component regulatory system</keyword>
<dbReference type="GO" id="GO:0000976">
    <property type="term" value="F:transcription cis-regulatory region binding"/>
    <property type="evidence" value="ECO:0007669"/>
    <property type="project" value="TreeGrafter"/>
</dbReference>
<comment type="caution">
    <text evidence="11">The sequence shown here is derived from an EMBL/GenBank/DDBJ whole genome shotgun (WGS) entry which is preliminary data.</text>
</comment>
<dbReference type="Gene3D" id="3.40.50.2300">
    <property type="match status" value="1"/>
</dbReference>
<evidence type="ECO:0000256" key="7">
    <source>
        <dbReference type="PROSITE-ProRule" id="PRU00169"/>
    </source>
</evidence>
<keyword evidence="2 7" id="KW-0597">Phosphoprotein</keyword>
<keyword evidence="6" id="KW-0804">Transcription</keyword>
<dbReference type="InterPro" id="IPR001867">
    <property type="entry name" value="OmpR/PhoB-type_DNA-bd"/>
</dbReference>
<dbReference type="GO" id="GO:0032993">
    <property type="term" value="C:protein-DNA complex"/>
    <property type="evidence" value="ECO:0007669"/>
    <property type="project" value="TreeGrafter"/>
</dbReference>
<accession>A0A9X3RBS8</accession>
<protein>
    <submittedName>
        <fullName evidence="11">Response regulator transcription factor</fullName>
    </submittedName>
</protein>
<dbReference type="Pfam" id="PF00072">
    <property type="entry name" value="Response_reg"/>
    <property type="match status" value="1"/>
</dbReference>